<gene>
    <name evidence="2" type="ORF">CLV31_111152</name>
</gene>
<proteinExistence type="predicted"/>
<name>A0A326RNP2_9BACT</name>
<keyword evidence="3" id="KW-1185">Reference proteome</keyword>
<keyword evidence="1" id="KW-0812">Transmembrane</keyword>
<sequence length="43" mass="5275">MDYLKTFGYLLFVGVQLAFVLGVFWLVFYYSWKTLKEFRKSRN</sequence>
<protein>
    <submittedName>
        <fullName evidence="2">Uncharacterized protein</fullName>
    </submittedName>
</protein>
<feature type="transmembrane region" description="Helical" evidence="1">
    <location>
        <begin position="6"/>
        <end position="32"/>
    </location>
</feature>
<dbReference type="EMBL" id="QKTX01000011">
    <property type="protein sequence ID" value="PZV80985.1"/>
    <property type="molecule type" value="Genomic_DNA"/>
</dbReference>
<evidence type="ECO:0000313" key="3">
    <source>
        <dbReference type="Proteomes" id="UP000248917"/>
    </source>
</evidence>
<accession>A0A326RNP2</accession>
<evidence type="ECO:0000313" key="2">
    <source>
        <dbReference type="EMBL" id="PZV80985.1"/>
    </source>
</evidence>
<dbReference type="Proteomes" id="UP000248917">
    <property type="component" value="Unassembled WGS sequence"/>
</dbReference>
<keyword evidence="1" id="KW-1133">Transmembrane helix</keyword>
<dbReference type="AlphaFoldDB" id="A0A326RNP2"/>
<organism evidence="2 3">
    <name type="scientific">Algoriphagus aquaeductus</name>
    <dbReference type="NCBI Taxonomy" id="475299"/>
    <lineage>
        <taxon>Bacteria</taxon>
        <taxon>Pseudomonadati</taxon>
        <taxon>Bacteroidota</taxon>
        <taxon>Cytophagia</taxon>
        <taxon>Cytophagales</taxon>
        <taxon>Cyclobacteriaceae</taxon>
        <taxon>Algoriphagus</taxon>
    </lineage>
</organism>
<keyword evidence="1" id="KW-0472">Membrane</keyword>
<comment type="caution">
    <text evidence="2">The sequence shown here is derived from an EMBL/GenBank/DDBJ whole genome shotgun (WGS) entry which is preliminary data.</text>
</comment>
<reference evidence="2 3" key="1">
    <citation type="submission" date="2018-06" db="EMBL/GenBank/DDBJ databases">
        <title>Genomic Encyclopedia of Archaeal and Bacterial Type Strains, Phase II (KMG-II): from individual species to whole genera.</title>
        <authorList>
            <person name="Goeker M."/>
        </authorList>
    </citation>
    <scope>NUCLEOTIDE SEQUENCE [LARGE SCALE GENOMIC DNA]</scope>
    <source>
        <strain evidence="2 3">T4</strain>
    </source>
</reference>
<evidence type="ECO:0000256" key="1">
    <source>
        <dbReference type="SAM" id="Phobius"/>
    </source>
</evidence>